<name>A0A0A9C4C5_ARUDO</name>
<reference evidence="1" key="2">
    <citation type="journal article" date="2015" name="Data Brief">
        <title>Shoot transcriptome of the giant reed, Arundo donax.</title>
        <authorList>
            <person name="Barrero R.A."/>
            <person name="Guerrero F.D."/>
            <person name="Moolhuijzen P."/>
            <person name="Goolsby J.A."/>
            <person name="Tidwell J."/>
            <person name="Bellgard S.E."/>
            <person name="Bellgard M.I."/>
        </authorList>
    </citation>
    <scope>NUCLEOTIDE SEQUENCE</scope>
    <source>
        <tissue evidence="1">Shoot tissue taken approximately 20 cm above the soil surface</tissue>
    </source>
</reference>
<accession>A0A0A9C4C5</accession>
<dbReference type="AlphaFoldDB" id="A0A0A9C4C5"/>
<proteinExistence type="predicted"/>
<organism evidence="1">
    <name type="scientific">Arundo donax</name>
    <name type="common">Giant reed</name>
    <name type="synonym">Donax arundinaceus</name>
    <dbReference type="NCBI Taxonomy" id="35708"/>
    <lineage>
        <taxon>Eukaryota</taxon>
        <taxon>Viridiplantae</taxon>
        <taxon>Streptophyta</taxon>
        <taxon>Embryophyta</taxon>
        <taxon>Tracheophyta</taxon>
        <taxon>Spermatophyta</taxon>
        <taxon>Magnoliopsida</taxon>
        <taxon>Liliopsida</taxon>
        <taxon>Poales</taxon>
        <taxon>Poaceae</taxon>
        <taxon>PACMAD clade</taxon>
        <taxon>Arundinoideae</taxon>
        <taxon>Arundineae</taxon>
        <taxon>Arundo</taxon>
    </lineage>
</organism>
<protein>
    <submittedName>
        <fullName evidence="1">Uncharacterized protein</fullName>
    </submittedName>
</protein>
<evidence type="ECO:0000313" key="1">
    <source>
        <dbReference type="EMBL" id="JAD66397.1"/>
    </source>
</evidence>
<sequence>MLARSPVDMKLVPPLWKL</sequence>
<dbReference type="EMBL" id="GBRH01231498">
    <property type="protein sequence ID" value="JAD66397.1"/>
    <property type="molecule type" value="Transcribed_RNA"/>
</dbReference>
<reference evidence="1" key="1">
    <citation type="submission" date="2014-09" db="EMBL/GenBank/DDBJ databases">
        <authorList>
            <person name="Magalhaes I.L.F."/>
            <person name="Oliveira U."/>
            <person name="Santos F.R."/>
            <person name="Vidigal T.H.D.A."/>
            <person name="Brescovit A.D."/>
            <person name="Santos A.J."/>
        </authorList>
    </citation>
    <scope>NUCLEOTIDE SEQUENCE</scope>
    <source>
        <tissue evidence="1">Shoot tissue taken approximately 20 cm above the soil surface</tissue>
    </source>
</reference>